<dbReference type="Gene3D" id="3.40.50.1010">
    <property type="entry name" value="5'-nuclease"/>
    <property type="match status" value="1"/>
</dbReference>
<evidence type="ECO:0000256" key="4">
    <source>
        <dbReference type="ARBA" id="ARBA00022723"/>
    </source>
</evidence>
<comment type="caution">
    <text evidence="10">The sequence shown here is derived from an EMBL/GenBank/DDBJ whole genome shotgun (WGS) entry which is preliminary data.</text>
</comment>
<dbReference type="AlphaFoldDB" id="A0A2N3LCA4"/>
<gene>
    <name evidence="8" type="primary">vapC</name>
    <name evidence="10" type="ORF">COO92_03155</name>
</gene>
<dbReference type="EMBL" id="NXGX01000001">
    <property type="protein sequence ID" value="PKR60357.1"/>
    <property type="molecule type" value="Genomic_DNA"/>
</dbReference>
<dbReference type="InterPro" id="IPR050556">
    <property type="entry name" value="Type_II_TA_system_RNase"/>
</dbReference>
<evidence type="ECO:0000256" key="1">
    <source>
        <dbReference type="ARBA" id="ARBA00001946"/>
    </source>
</evidence>
<dbReference type="EC" id="3.1.-.-" evidence="8"/>
<reference evidence="10 11" key="1">
    <citation type="submission" date="2017-09" db="EMBL/GenBank/DDBJ databases">
        <title>Biodiversity and function of Thalassospira species in the particle-attached aromatic-hydrocarbon-degrading consortia from the surface seawater of the China South Sea.</title>
        <authorList>
            <person name="Dong C."/>
            <person name="Lai Q."/>
            <person name="Shao Z."/>
        </authorList>
    </citation>
    <scope>NUCLEOTIDE SEQUENCE [LARGE SCALE GENOMIC DNA]</scope>
    <source>
        <strain evidence="10 11">139Z-12</strain>
    </source>
</reference>
<evidence type="ECO:0000256" key="5">
    <source>
        <dbReference type="ARBA" id="ARBA00022801"/>
    </source>
</evidence>
<keyword evidence="6 8" id="KW-0460">Magnesium</keyword>
<dbReference type="CDD" id="cd18746">
    <property type="entry name" value="PIN_VapC4-5_FitB-like"/>
    <property type="match status" value="1"/>
</dbReference>
<keyword evidence="8" id="KW-0800">Toxin</keyword>
<dbReference type="Proteomes" id="UP000233332">
    <property type="component" value="Unassembled WGS sequence"/>
</dbReference>
<sequence length="140" mass="15683">MFILDTNVISELRKAVSGRADENVVAWARSVSTVSLYMSAISVLEIETGILKIARKDAQQAQLLHDWFEEQVLAAFHERILPIDHIIARKCASLHVPDPKSERDALIAATALVHGMTIVTRNVKDFDQTGARLFDPWHPN</sequence>
<comment type="cofactor">
    <cofactor evidence="1 8">
        <name>Mg(2+)</name>
        <dbReference type="ChEBI" id="CHEBI:18420"/>
    </cofactor>
</comment>
<evidence type="ECO:0000259" key="9">
    <source>
        <dbReference type="Pfam" id="PF01850"/>
    </source>
</evidence>
<dbReference type="RefSeq" id="WP_101299786.1">
    <property type="nucleotide sequence ID" value="NZ_NXGX01000001.1"/>
</dbReference>
<keyword evidence="5 8" id="KW-0378">Hydrolase</keyword>
<dbReference type="GO" id="GO:0016787">
    <property type="term" value="F:hydrolase activity"/>
    <property type="evidence" value="ECO:0007669"/>
    <property type="project" value="UniProtKB-KW"/>
</dbReference>
<feature type="domain" description="PIN" evidence="9">
    <location>
        <begin position="3"/>
        <end position="129"/>
    </location>
</feature>
<dbReference type="PANTHER" id="PTHR33653:SF1">
    <property type="entry name" value="RIBONUCLEASE VAPC2"/>
    <property type="match status" value="1"/>
</dbReference>
<evidence type="ECO:0000256" key="6">
    <source>
        <dbReference type="ARBA" id="ARBA00022842"/>
    </source>
</evidence>
<keyword evidence="3 8" id="KW-0540">Nuclease</keyword>
<dbReference type="SUPFAM" id="SSF88723">
    <property type="entry name" value="PIN domain-like"/>
    <property type="match status" value="1"/>
</dbReference>
<name>A0A2N3LCA4_9PROT</name>
<organism evidence="10 11">
    <name type="scientific">Thalassospira lohafexi</name>
    <dbReference type="NCBI Taxonomy" id="744227"/>
    <lineage>
        <taxon>Bacteria</taxon>
        <taxon>Pseudomonadati</taxon>
        <taxon>Pseudomonadota</taxon>
        <taxon>Alphaproteobacteria</taxon>
        <taxon>Rhodospirillales</taxon>
        <taxon>Thalassospiraceae</taxon>
        <taxon>Thalassospira</taxon>
    </lineage>
</organism>
<evidence type="ECO:0000313" key="10">
    <source>
        <dbReference type="EMBL" id="PKR60357.1"/>
    </source>
</evidence>
<dbReference type="InterPro" id="IPR002716">
    <property type="entry name" value="PIN_dom"/>
</dbReference>
<dbReference type="InterPro" id="IPR022907">
    <property type="entry name" value="VapC_family"/>
</dbReference>
<evidence type="ECO:0000256" key="2">
    <source>
        <dbReference type="ARBA" id="ARBA00022649"/>
    </source>
</evidence>
<protein>
    <recommendedName>
        <fullName evidence="8">Ribonuclease VapC</fullName>
        <shortName evidence="8">RNase VapC</shortName>
        <ecNumber evidence="8">3.1.-.-</ecNumber>
    </recommendedName>
    <alternativeName>
        <fullName evidence="8">Toxin VapC</fullName>
    </alternativeName>
</protein>
<dbReference type="PANTHER" id="PTHR33653">
    <property type="entry name" value="RIBONUCLEASE VAPC2"/>
    <property type="match status" value="1"/>
</dbReference>
<dbReference type="GO" id="GO:0000287">
    <property type="term" value="F:magnesium ion binding"/>
    <property type="evidence" value="ECO:0007669"/>
    <property type="project" value="UniProtKB-UniRule"/>
</dbReference>
<dbReference type="GO" id="GO:0004540">
    <property type="term" value="F:RNA nuclease activity"/>
    <property type="evidence" value="ECO:0007669"/>
    <property type="project" value="InterPro"/>
</dbReference>
<keyword evidence="4 8" id="KW-0479">Metal-binding</keyword>
<dbReference type="GO" id="GO:0090729">
    <property type="term" value="F:toxin activity"/>
    <property type="evidence" value="ECO:0007669"/>
    <property type="project" value="UniProtKB-KW"/>
</dbReference>
<evidence type="ECO:0000313" key="11">
    <source>
        <dbReference type="Proteomes" id="UP000233332"/>
    </source>
</evidence>
<accession>A0A2N3LCA4</accession>
<evidence type="ECO:0000256" key="7">
    <source>
        <dbReference type="ARBA" id="ARBA00038093"/>
    </source>
</evidence>
<dbReference type="InterPro" id="IPR029060">
    <property type="entry name" value="PIN-like_dom_sf"/>
</dbReference>
<keyword evidence="2 8" id="KW-1277">Toxin-antitoxin system</keyword>
<proteinExistence type="inferred from homology"/>
<comment type="similarity">
    <text evidence="7 8">Belongs to the PINc/VapC protein family.</text>
</comment>
<dbReference type="Pfam" id="PF01850">
    <property type="entry name" value="PIN"/>
    <property type="match status" value="1"/>
</dbReference>
<feature type="binding site" evidence="8">
    <location>
        <position position="104"/>
    </location>
    <ligand>
        <name>Mg(2+)</name>
        <dbReference type="ChEBI" id="CHEBI:18420"/>
    </ligand>
</feature>
<dbReference type="HAMAP" id="MF_00265">
    <property type="entry name" value="VapC_Nob1"/>
    <property type="match status" value="1"/>
</dbReference>
<feature type="binding site" evidence="8">
    <location>
        <position position="5"/>
    </location>
    <ligand>
        <name>Mg(2+)</name>
        <dbReference type="ChEBI" id="CHEBI:18420"/>
    </ligand>
</feature>
<evidence type="ECO:0000256" key="8">
    <source>
        <dbReference type="HAMAP-Rule" id="MF_00265"/>
    </source>
</evidence>
<evidence type="ECO:0000256" key="3">
    <source>
        <dbReference type="ARBA" id="ARBA00022722"/>
    </source>
</evidence>
<comment type="function">
    <text evidence="8">Toxic component of a toxin-antitoxin (TA) system. An RNase.</text>
</comment>
<keyword evidence="11" id="KW-1185">Reference proteome</keyword>